<dbReference type="GO" id="GO:0006779">
    <property type="term" value="P:porphyrin-containing compound biosynthetic process"/>
    <property type="evidence" value="ECO:0007669"/>
    <property type="project" value="InterPro"/>
</dbReference>
<dbReference type="InterPro" id="IPR004559">
    <property type="entry name" value="HemW-like"/>
</dbReference>
<keyword evidence="10" id="KW-0004">4Fe-4S</keyword>
<dbReference type="GO" id="GO:0051539">
    <property type="term" value="F:4 iron, 4 sulfur cluster binding"/>
    <property type="evidence" value="ECO:0007669"/>
    <property type="project" value="UniProtKB-UniRule"/>
</dbReference>
<comment type="cofactor">
    <cofactor evidence="1">
        <name>[4Fe-4S] cluster</name>
        <dbReference type="ChEBI" id="CHEBI:49883"/>
    </cofactor>
</comment>
<evidence type="ECO:0000256" key="6">
    <source>
        <dbReference type="ARBA" id="ARBA00022723"/>
    </source>
</evidence>
<dbReference type="SFLD" id="SFLDG01082">
    <property type="entry name" value="B12-binding_domain_containing"/>
    <property type="match status" value="1"/>
</dbReference>
<reference evidence="12 13" key="1">
    <citation type="submission" date="2017-02" db="EMBL/GenBank/DDBJ databases">
        <title>Genomic diversity within the haloalkaliphilic genus Thioalkalivibrio.</title>
        <authorList>
            <person name="Ahn A.-C."/>
            <person name="Meier-Kolthoff J."/>
            <person name="Overmars L."/>
            <person name="Richter M."/>
            <person name="Woyke T."/>
            <person name="Sorokin D.Y."/>
            <person name="Muyzer G."/>
        </authorList>
    </citation>
    <scope>NUCLEOTIDE SEQUENCE [LARGE SCALE GENOMIC DNA]</scope>
    <source>
        <strain evidence="12 13">ALJD</strain>
    </source>
</reference>
<evidence type="ECO:0000256" key="10">
    <source>
        <dbReference type="RuleBase" id="RU364116"/>
    </source>
</evidence>
<dbReference type="SFLD" id="SFLDS00029">
    <property type="entry name" value="Radical_SAM"/>
    <property type="match status" value="1"/>
</dbReference>
<proteinExistence type="inferred from homology"/>
<dbReference type="Proteomes" id="UP000189462">
    <property type="component" value="Unassembled WGS sequence"/>
</dbReference>
<comment type="similarity">
    <text evidence="2">Belongs to the anaerobic coproporphyrinogen-III oxidase family. HemW subfamily.</text>
</comment>
<comment type="function">
    <text evidence="10">Probably acts as a heme chaperone, transferring heme to an unknown acceptor. Binds one molecule of heme per monomer, possibly covalently. Binds 1 [4Fe-4S] cluster. The cluster is coordinated with 3 cysteines and an exchangeable S-adenosyl-L-methionine.</text>
</comment>
<protein>
    <recommendedName>
        <fullName evidence="3 10">Heme chaperone HemW</fullName>
    </recommendedName>
</protein>
<evidence type="ECO:0000256" key="2">
    <source>
        <dbReference type="ARBA" id="ARBA00006100"/>
    </source>
</evidence>
<gene>
    <name evidence="12" type="ORF">B1C78_05505</name>
</gene>
<dbReference type="InterPro" id="IPR006638">
    <property type="entry name" value="Elp3/MiaA/NifB-like_rSAM"/>
</dbReference>
<evidence type="ECO:0000256" key="4">
    <source>
        <dbReference type="ARBA" id="ARBA00022617"/>
    </source>
</evidence>
<comment type="caution">
    <text evidence="12">The sequence shown here is derived from an EMBL/GenBank/DDBJ whole genome shotgun (WGS) entry which is preliminary data.</text>
</comment>
<dbReference type="InterPro" id="IPR013785">
    <property type="entry name" value="Aldolase_TIM"/>
</dbReference>
<keyword evidence="7 10" id="KW-0408">Iron</keyword>
<sequence>MLHPSSFILQNVVPLSLYIHLPWCIRTCPYCDFNSHEAREQVPEDRYVDALVADLESELPRVWGRRLESVFIGGGTPSLFSPEALHRLFSELRARLPWRPDMEVTLEANPGTTDAARFTGYREIGVNRLSIGAQSFDDAMLERLGRIHGADEARTAFETARLAGFENINLDLMFGLPGQSPDQALADLDAALALGPEHLSWYQLTLEPNTRFAADPPVLPDDDTLWEMQSAGQDRLASSGYTQYEVSAYARPGHACRHNLNYWEFGDYLGLGAGAHGKISLPGEDRIQRRRKLRQPRQYMEAALTASPVSGEQTLSREELVFEFILNATRLRHGVDTDLFTTRTGLPADALEPMRSEAVCRGLLGPDPGRIEPTELGRRFLNDLQAQFLAGHRGTP</sequence>
<dbReference type="SFLD" id="SFLDF00562">
    <property type="entry name" value="HemN-like__clustered_with_heat"/>
    <property type="match status" value="1"/>
</dbReference>
<keyword evidence="4 10" id="KW-0349">Heme</keyword>
<dbReference type="SFLD" id="SFLDF00288">
    <property type="entry name" value="HemN-like__clustered_with_nucl"/>
    <property type="match status" value="1"/>
</dbReference>
<keyword evidence="5 10" id="KW-0949">S-adenosyl-L-methionine</keyword>
<dbReference type="Gene3D" id="3.20.20.70">
    <property type="entry name" value="Aldolase class I"/>
    <property type="match status" value="1"/>
</dbReference>
<evidence type="ECO:0000256" key="1">
    <source>
        <dbReference type="ARBA" id="ARBA00001966"/>
    </source>
</evidence>
<evidence type="ECO:0000256" key="7">
    <source>
        <dbReference type="ARBA" id="ARBA00023004"/>
    </source>
</evidence>
<dbReference type="SMART" id="SM00729">
    <property type="entry name" value="Elp3"/>
    <property type="match status" value="1"/>
</dbReference>
<dbReference type="InterPro" id="IPR058240">
    <property type="entry name" value="rSAM_sf"/>
</dbReference>
<evidence type="ECO:0000256" key="3">
    <source>
        <dbReference type="ARBA" id="ARBA00017228"/>
    </source>
</evidence>
<evidence type="ECO:0000259" key="11">
    <source>
        <dbReference type="PROSITE" id="PS51918"/>
    </source>
</evidence>
<comment type="subcellular location">
    <subcellularLocation>
        <location evidence="10">Cytoplasm</location>
    </subcellularLocation>
</comment>
<evidence type="ECO:0000256" key="8">
    <source>
        <dbReference type="ARBA" id="ARBA00023014"/>
    </source>
</evidence>
<dbReference type="PANTHER" id="PTHR13932">
    <property type="entry name" value="COPROPORPHYRINIGEN III OXIDASE"/>
    <property type="match status" value="1"/>
</dbReference>
<evidence type="ECO:0000256" key="5">
    <source>
        <dbReference type="ARBA" id="ARBA00022691"/>
    </source>
</evidence>
<dbReference type="GO" id="GO:0004109">
    <property type="term" value="F:coproporphyrinogen oxidase activity"/>
    <property type="evidence" value="ECO:0007669"/>
    <property type="project" value="InterPro"/>
</dbReference>
<keyword evidence="8 10" id="KW-0411">Iron-sulfur</keyword>
<dbReference type="PANTHER" id="PTHR13932:SF5">
    <property type="entry name" value="RADICAL S-ADENOSYL METHIONINE DOMAIN-CONTAINING PROTEIN 1, MITOCHONDRIAL"/>
    <property type="match status" value="1"/>
</dbReference>
<name>A0A1V3NM08_9GAMM</name>
<dbReference type="PROSITE" id="PS51918">
    <property type="entry name" value="RADICAL_SAM"/>
    <property type="match status" value="1"/>
</dbReference>
<dbReference type="STRING" id="108003.B1C78_05505"/>
<dbReference type="SUPFAM" id="SSF102114">
    <property type="entry name" value="Radical SAM enzymes"/>
    <property type="match status" value="1"/>
</dbReference>
<feature type="domain" description="Radical SAM core" evidence="11">
    <location>
        <begin position="9"/>
        <end position="245"/>
    </location>
</feature>
<dbReference type="GO" id="GO:0005737">
    <property type="term" value="C:cytoplasm"/>
    <property type="evidence" value="ECO:0007669"/>
    <property type="project" value="UniProtKB-SubCell"/>
</dbReference>
<organism evidence="12 13">
    <name type="scientific">Thioalkalivibrio denitrificans</name>
    <dbReference type="NCBI Taxonomy" id="108003"/>
    <lineage>
        <taxon>Bacteria</taxon>
        <taxon>Pseudomonadati</taxon>
        <taxon>Pseudomonadota</taxon>
        <taxon>Gammaproteobacteria</taxon>
        <taxon>Chromatiales</taxon>
        <taxon>Ectothiorhodospiraceae</taxon>
        <taxon>Thioalkalivibrio</taxon>
    </lineage>
</organism>
<keyword evidence="10" id="KW-0963">Cytoplasm</keyword>
<accession>A0A1V3NM08</accession>
<keyword evidence="6 10" id="KW-0479">Metal-binding</keyword>
<dbReference type="SFLD" id="SFLDG01065">
    <property type="entry name" value="anaerobic_coproporphyrinogen-I"/>
    <property type="match status" value="1"/>
</dbReference>
<dbReference type="InterPro" id="IPR034505">
    <property type="entry name" value="Coproporphyrinogen-III_oxidase"/>
</dbReference>
<dbReference type="AlphaFoldDB" id="A0A1V3NM08"/>
<dbReference type="Pfam" id="PF06969">
    <property type="entry name" value="HemN_C"/>
    <property type="match status" value="1"/>
</dbReference>
<keyword evidence="13" id="KW-1185">Reference proteome</keyword>
<dbReference type="NCBIfam" id="TIGR00539">
    <property type="entry name" value="hemN_rel"/>
    <property type="match status" value="1"/>
</dbReference>
<keyword evidence="9 10" id="KW-0143">Chaperone</keyword>
<evidence type="ECO:0000256" key="9">
    <source>
        <dbReference type="ARBA" id="ARBA00023186"/>
    </source>
</evidence>
<dbReference type="InterPro" id="IPR010723">
    <property type="entry name" value="HemN_C"/>
</dbReference>
<dbReference type="CDD" id="cd01335">
    <property type="entry name" value="Radical_SAM"/>
    <property type="match status" value="1"/>
</dbReference>
<evidence type="ECO:0000313" key="12">
    <source>
        <dbReference type="EMBL" id="OOG25983.1"/>
    </source>
</evidence>
<dbReference type="EMBL" id="MVBK01000032">
    <property type="protein sequence ID" value="OOG25983.1"/>
    <property type="molecule type" value="Genomic_DNA"/>
</dbReference>
<evidence type="ECO:0000313" key="13">
    <source>
        <dbReference type="Proteomes" id="UP000189462"/>
    </source>
</evidence>
<dbReference type="OrthoDB" id="9808022at2"/>
<dbReference type="GO" id="GO:0046872">
    <property type="term" value="F:metal ion binding"/>
    <property type="evidence" value="ECO:0007669"/>
    <property type="project" value="UniProtKB-UniRule"/>
</dbReference>
<dbReference type="Pfam" id="PF04055">
    <property type="entry name" value="Radical_SAM"/>
    <property type="match status" value="1"/>
</dbReference>
<dbReference type="InterPro" id="IPR007197">
    <property type="entry name" value="rSAM"/>
</dbReference>